<feature type="transmembrane region" description="Helical" evidence="1">
    <location>
        <begin position="65"/>
        <end position="86"/>
    </location>
</feature>
<comment type="caution">
    <text evidence="2">The sequence shown here is derived from an EMBL/GenBank/DDBJ whole genome shotgun (WGS) entry which is preliminary data.</text>
</comment>
<organism evidence="2 3">
    <name type="scientific">Rhodopirellula halodulae</name>
    <dbReference type="NCBI Taxonomy" id="2894198"/>
    <lineage>
        <taxon>Bacteria</taxon>
        <taxon>Pseudomonadati</taxon>
        <taxon>Planctomycetota</taxon>
        <taxon>Planctomycetia</taxon>
        <taxon>Pirellulales</taxon>
        <taxon>Pirellulaceae</taxon>
        <taxon>Rhodopirellula</taxon>
    </lineage>
</organism>
<keyword evidence="3" id="KW-1185">Reference proteome</keyword>
<gene>
    <name evidence="2" type="ORF">LOC71_04680</name>
</gene>
<protein>
    <submittedName>
        <fullName evidence="2">Uncharacterized protein</fullName>
    </submittedName>
</protein>
<feature type="transmembrane region" description="Helical" evidence="1">
    <location>
        <begin position="122"/>
        <end position="143"/>
    </location>
</feature>
<sequence length="153" mass="16842">MANLQPALPGQQHGLYAEALWTHLLFRKQLLRFALLAPPLVGGAIGFALVAIYPPRNPVDYWPATGSLSLGFAVVGLLLGFLTWLWMRGRVSALIAFSAIAIPFCSFGWFVNGKGGRWDIAWWFGLFGIITTVTFFIRSFALVGNDGERDRGV</sequence>
<keyword evidence="1" id="KW-1133">Transmembrane helix</keyword>
<evidence type="ECO:0000256" key="1">
    <source>
        <dbReference type="SAM" id="Phobius"/>
    </source>
</evidence>
<dbReference type="RefSeq" id="WP_230271765.1">
    <property type="nucleotide sequence ID" value="NZ_JAJKFW010000006.1"/>
</dbReference>
<reference evidence="2" key="1">
    <citation type="submission" date="2021-11" db="EMBL/GenBank/DDBJ databases">
        <title>Genome sequence.</title>
        <authorList>
            <person name="Sun Q."/>
        </authorList>
    </citation>
    <scope>NUCLEOTIDE SEQUENCE</scope>
    <source>
        <strain evidence="2">JC740</strain>
    </source>
</reference>
<name>A0ABS8NDD9_9BACT</name>
<keyword evidence="1" id="KW-0472">Membrane</keyword>
<dbReference type="EMBL" id="JAJKFW010000006">
    <property type="protein sequence ID" value="MCC9641558.1"/>
    <property type="molecule type" value="Genomic_DNA"/>
</dbReference>
<evidence type="ECO:0000313" key="3">
    <source>
        <dbReference type="Proteomes" id="UP001430306"/>
    </source>
</evidence>
<feature type="transmembrane region" description="Helical" evidence="1">
    <location>
        <begin position="93"/>
        <end position="110"/>
    </location>
</feature>
<feature type="transmembrane region" description="Helical" evidence="1">
    <location>
        <begin position="33"/>
        <end position="53"/>
    </location>
</feature>
<evidence type="ECO:0000313" key="2">
    <source>
        <dbReference type="EMBL" id="MCC9641558.1"/>
    </source>
</evidence>
<keyword evidence="1" id="KW-0812">Transmembrane</keyword>
<proteinExistence type="predicted"/>
<dbReference type="Proteomes" id="UP001430306">
    <property type="component" value="Unassembled WGS sequence"/>
</dbReference>
<accession>A0ABS8NDD9</accession>